<dbReference type="PANTHER" id="PTHR18952">
    <property type="entry name" value="CARBONIC ANHYDRASE"/>
    <property type="match status" value="1"/>
</dbReference>
<evidence type="ECO:0000256" key="5">
    <source>
        <dbReference type="ARBA" id="ARBA00014628"/>
    </source>
</evidence>
<gene>
    <name evidence="13" type="ORF">AABB81_07115</name>
</gene>
<dbReference type="EC" id="4.2.1.1" evidence="4 10"/>
<name>A0ABU9KZN1_9FLAO</name>
<dbReference type="RefSeq" id="WP_342159539.1">
    <property type="nucleotide sequence ID" value="NZ_JBCDNA010000001.1"/>
</dbReference>
<evidence type="ECO:0000256" key="6">
    <source>
        <dbReference type="ARBA" id="ARBA00022723"/>
    </source>
</evidence>
<feature type="region of interest" description="Disordered" evidence="11">
    <location>
        <begin position="25"/>
        <end position="46"/>
    </location>
</feature>
<protein>
    <recommendedName>
        <fullName evidence="5 10">Carbonic anhydrase</fullName>
        <ecNumber evidence="4 10">4.2.1.1</ecNumber>
    </recommendedName>
</protein>
<evidence type="ECO:0000256" key="1">
    <source>
        <dbReference type="ARBA" id="ARBA00001947"/>
    </source>
</evidence>
<dbReference type="PROSITE" id="PS00162">
    <property type="entry name" value="ALPHA_CA_1"/>
    <property type="match status" value="1"/>
</dbReference>
<evidence type="ECO:0000256" key="7">
    <source>
        <dbReference type="ARBA" id="ARBA00022833"/>
    </source>
</evidence>
<dbReference type="InterPro" id="IPR036398">
    <property type="entry name" value="CA_dom_sf"/>
</dbReference>
<comment type="cofactor">
    <cofactor evidence="1 10">
        <name>Zn(2+)</name>
        <dbReference type="ChEBI" id="CHEBI:29105"/>
    </cofactor>
</comment>
<evidence type="ECO:0000256" key="8">
    <source>
        <dbReference type="ARBA" id="ARBA00023239"/>
    </source>
</evidence>
<evidence type="ECO:0000259" key="12">
    <source>
        <dbReference type="PROSITE" id="PS51144"/>
    </source>
</evidence>
<evidence type="ECO:0000256" key="9">
    <source>
        <dbReference type="ARBA" id="ARBA00048348"/>
    </source>
</evidence>
<dbReference type="Pfam" id="PF00194">
    <property type="entry name" value="Carb_anhydrase"/>
    <property type="match status" value="1"/>
</dbReference>
<organism evidence="13 14">
    <name type="scientific">Lutimonas vermicola</name>
    <dbReference type="NCBI Taxonomy" id="414288"/>
    <lineage>
        <taxon>Bacteria</taxon>
        <taxon>Pseudomonadati</taxon>
        <taxon>Bacteroidota</taxon>
        <taxon>Flavobacteriia</taxon>
        <taxon>Flavobacteriales</taxon>
        <taxon>Flavobacteriaceae</taxon>
        <taxon>Lutimonas</taxon>
    </lineage>
</organism>
<dbReference type="InterPro" id="IPR023561">
    <property type="entry name" value="Carbonic_anhydrase_a-class"/>
</dbReference>
<evidence type="ECO:0000256" key="10">
    <source>
        <dbReference type="RuleBase" id="RU367011"/>
    </source>
</evidence>
<dbReference type="Proteomes" id="UP001474120">
    <property type="component" value="Unassembled WGS sequence"/>
</dbReference>
<keyword evidence="14" id="KW-1185">Reference proteome</keyword>
<dbReference type="PROSITE" id="PS51144">
    <property type="entry name" value="ALPHA_CA_2"/>
    <property type="match status" value="1"/>
</dbReference>
<evidence type="ECO:0000313" key="13">
    <source>
        <dbReference type="EMBL" id="MEL4455661.1"/>
    </source>
</evidence>
<dbReference type="PANTHER" id="PTHR18952:SF265">
    <property type="entry name" value="CARBONIC ANHYDRASE"/>
    <property type="match status" value="1"/>
</dbReference>
<dbReference type="SMART" id="SM01057">
    <property type="entry name" value="Carb_anhydrase"/>
    <property type="match status" value="1"/>
</dbReference>
<dbReference type="InterPro" id="IPR018338">
    <property type="entry name" value="Carbonic_anhydrase_a-class_CS"/>
</dbReference>
<feature type="domain" description="Alpha-carbonic anhydrase" evidence="12">
    <location>
        <begin position="36"/>
        <end position="263"/>
    </location>
</feature>
<dbReference type="PROSITE" id="PS51257">
    <property type="entry name" value="PROKAR_LIPOPROTEIN"/>
    <property type="match status" value="1"/>
</dbReference>
<accession>A0ABU9KZN1</accession>
<evidence type="ECO:0000256" key="2">
    <source>
        <dbReference type="ARBA" id="ARBA00002904"/>
    </source>
</evidence>
<dbReference type="InterPro" id="IPR001148">
    <property type="entry name" value="CA_dom"/>
</dbReference>
<dbReference type="EMBL" id="JBCDNA010000001">
    <property type="protein sequence ID" value="MEL4455661.1"/>
    <property type="molecule type" value="Genomic_DNA"/>
</dbReference>
<comment type="catalytic activity">
    <reaction evidence="9 10">
        <text>hydrogencarbonate + H(+) = CO2 + H2O</text>
        <dbReference type="Rhea" id="RHEA:10748"/>
        <dbReference type="ChEBI" id="CHEBI:15377"/>
        <dbReference type="ChEBI" id="CHEBI:15378"/>
        <dbReference type="ChEBI" id="CHEBI:16526"/>
        <dbReference type="ChEBI" id="CHEBI:17544"/>
        <dbReference type="EC" id="4.2.1.1"/>
    </reaction>
</comment>
<keyword evidence="8 10" id="KW-0456">Lyase</keyword>
<evidence type="ECO:0000256" key="11">
    <source>
        <dbReference type="SAM" id="MobiDB-lite"/>
    </source>
</evidence>
<dbReference type="InterPro" id="IPR041891">
    <property type="entry name" value="Alpha_CA_prokaryot-like"/>
</dbReference>
<evidence type="ECO:0000313" key="14">
    <source>
        <dbReference type="Proteomes" id="UP001474120"/>
    </source>
</evidence>
<comment type="similarity">
    <text evidence="3 10">Belongs to the alpha-carbonic anhydrase family.</text>
</comment>
<reference evidence="13 14" key="1">
    <citation type="submission" date="2024-04" db="EMBL/GenBank/DDBJ databases">
        <title>whole genome sequencing of Lutimonas vermicola strain IMCC1616.</title>
        <authorList>
            <person name="Bae S.S."/>
        </authorList>
    </citation>
    <scope>NUCLEOTIDE SEQUENCE [LARGE SCALE GENOMIC DNA]</scope>
    <source>
        <strain evidence="13 14">IMCC1616</strain>
    </source>
</reference>
<comment type="function">
    <text evidence="2 10">Reversible hydration of carbon dioxide.</text>
</comment>
<dbReference type="Gene3D" id="3.10.200.10">
    <property type="entry name" value="Alpha carbonic anhydrase"/>
    <property type="match status" value="1"/>
</dbReference>
<evidence type="ECO:0000256" key="4">
    <source>
        <dbReference type="ARBA" id="ARBA00012925"/>
    </source>
</evidence>
<sequence length="264" mass="30877">MKLYPRIAIVILMLSMSYSCNREDQKQQVHEGSQESHWSYEGETSPEHWAELEKDSDCSGQRQSPVNIIDIHTVEDQNQESTIELFYSPKTILNKVRNNGHSIQFLFDKGDSIAYNQTNFNLVQIHFHEPSEHTINGIRYPIEIHLVHQSQEKNYTVLSIFGFEGEQSQTMEDMESFLPLQKGQEKEIERAFDLSRLFPANKSYYAYEGSLTTPPCTENVQWVIFKEPIVVSLEEVLKLKDNMPLENYRNEQPLNDRLVYLHKM</sequence>
<dbReference type="SUPFAM" id="SSF51069">
    <property type="entry name" value="Carbonic anhydrase"/>
    <property type="match status" value="1"/>
</dbReference>
<proteinExistence type="inferred from homology"/>
<evidence type="ECO:0000256" key="3">
    <source>
        <dbReference type="ARBA" id="ARBA00010718"/>
    </source>
</evidence>
<dbReference type="CDD" id="cd03124">
    <property type="entry name" value="alpha_CA_prokaryotic_like"/>
    <property type="match status" value="1"/>
</dbReference>
<keyword evidence="7 10" id="KW-0862">Zinc</keyword>
<keyword evidence="6 10" id="KW-0479">Metal-binding</keyword>
<comment type="caution">
    <text evidence="13">The sequence shown here is derived from an EMBL/GenBank/DDBJ whole genome shotgun (WGS) entry which is preliminary data.</text>
</comment>